<dbReference type="GO" id="GO:0004519">
    <property type="term" value="F:endonuclease activity"/>
    <property type="evidence" value="ECO:0007669"/>
    <property type="project" value="InterPro"/>
</dbReference>
<dbReference type="Proteomes" id="UP000254258">
    <property type="component" value="Unassembled WGS sequence"/>
</dbReference>
<evidence type="ECO:0000259" key="1">
    <source>
        <dbReference type="Pfam" id="PF04471"/>
    </source>
</evidence>
<evidence type="ECO:0000313" key="3">
    <source>
        <dbReference type="Proteomes" id="UP000254258"/>
    </source>
</evidence>
<dbReference type="EMBL" id="QRBE01000004">
    <property type="protein sequence ID" value="RDS82230.1"/>
    <property type="molecule type" value="Genomic_DNA"/>
</dbReference>
<dbReference type="GO" id="GO:0003677">
    <property type="term" value="F:DNA binding"/>
    <property type="evidence" value="ECO:0007669"/>
    <property type="project" value="InterPro"/>
</dbReference>
<dbReference type="AlphaFoldDB" id="A0A370X1S7"/>
<dbReference type="OrthoDB" id="819552at2"/>
<name>A0A370X1S7_9GAMM</name>
<gene>
    <name evidence="2" type="ORF">DWU98_09335</name>
</gene>
<dbReference type="GO" id="GO:0009307">
    <property type="term" value="P:DNA restriction-modification system"/>
    <property type="evidence" value="ECO:0007669"/>
    <property type="project" value="InterPro"/>
</dbReference>
<organism evidence="2 3">
    <name type="scientific">Dyella monticola</name>
    <dbReference type="NCBI Taxonomy" id="1927958"/>
    <lineage>
        <taxon>Bacteria</taxon>
        <taxon>Pseudomonadati</taxon>
        <taxon>Pseudomonadota</taxon>
        <taxon>Gammaproteobacteria</taxon>
        <taxon>Lysobacterales</taxon>
        <taxon>Rhodanobacteraceae</taxon>
        <taxon>Dyella</taxon>
    </lineage>
</organism>
<dbReference type="RefSeq" id="WP_115495288.1">
    <property type="nucleotide sequence ID" value="NZ_QRBE01000004.1"/>
</dbReference>
<dbReference type="InterPro" id="IPR007560">
    <property type="entry name" value="Restrct_endonuc_IV_Mrr"/>
</dbReference>
<keyword evidence="3" id="KW-1185">Reference proteome</keyword>
<dbReference type="Pfam" id="PF04471">
    <property type="entry name" value="Mrr_cat"/>
    <property type="match status" value="1"/>
</dbReference>
<feature type="domain" description="Restriction endonuclease type IV Mrr" evidence="1">
    <location>
        <begin position="190"/>
        <end position="266"/>
    </location>
</feature>
<proteinExistence type="predicted"/>
<protein>
    <recommendedName>
        <fullName evidence="1">Restriction endonuclease type IV Mrr domain-containing protein</fullName>
    </recommendedName>
</protein>
<comment type="caution">
    <text evidence="2">The sequence shown here is derived from an EMBL/GenBank/DDBJ whole genome shotgun (WGS) entry which is preliminary data.</text>
</comment>
<sequence>MDKLPSTTKAYFIKLGEGGAWEDACLANGTIRFGYHDTPQELCLTGQWDKVHEFWTAERGNSGTASNDVRQIQTFFEADESSIFITFSKNYLWWCRPTGVPWVVPEEGNARLRNTVDGWKKTSLGGEPLSVSRLSGKLTKTQMYQGTICEVGETAYLLRRINDEKTPELAAAEETEKVLLGQILAMVRLLTPEDFELMVELIFSQSGWRRQTRTGGNQKTMDLDLLLPTTNERAFVQVKSKTKRKQFDEYAEAFAGTDAHTRMFYVWHTGTVDRDPPPNITLWGPDLIASKVLEAGLLALLKDRIS</sequence>
<accession>A0A370X1S7</accession>
<reference evidence="2 3" key="1">
    <citation type="submission" date="2018-07" db="EMBL/GenBank/DDBJ databases">
        <title>Dyella monticola sp. nov. and Dyella psychrodurans sp. nov. isolated from monsoon evergreen broad-leaved forest soil of Dinghu Mountain, China.</title>
        <authorList>
            <person name="Gao Z."/>
            <person name="Qiu L."/>
        </authorList>
    </citation>
    <scope>NUCLEOTIDE SEQUENCE [LARGE SCALE GENOMIC DNA]</scope>
    <source>
        <strain evidence="2 3">4G-K06</strain>
    </source>
</reference>
<evidence type="ECO:0000313" key="2">
    <source>
        <dbReference type="EMBL" id="RDS82230.1"/>
    </source>
</evidence>